<dbReference type="OrthoDB" id="6921389at2759"/>
<name>A0A2G5EIP2_AQUCA</name>
<dbReference type="Proteomes" id="UP000230069">
    <property type="component" value="Unassembled WGS sequence"/>
</dbReference>
<evidence type="ECO:0000313" key="10">
    <source>
        <dbReference type="Proteomes" id="UP000230069"/>
    </source>
</evidence>
<keyword evidence="5" id="KW-0479">Metal-binding</keyword>
<dbReference type="GO" id="GO:0005737">
    <property type="term" value="C:cytoplasm"/>
    <property type="evidence" value="ECO:0007669"/>
    <property type="project" value="UniProtKB-ARBA"/>
</dbReference>
<dbReference type="FunFam" id="1.10.600.10:FF:000001">
    <property type="entry name" value="Geranylgeranyl diphosphate synthase"/>
    <property type="match status" value="1"/>
</dbReference>
<dbReference type="GO" id="GO:0004311">
    <property type="term" value="F:geranylgeranyl diphosphate synthase activity"/>
    <property type="evidence" value="ECO:0007669"/>
    <property type="project" value="TreeGrafter"/>
</dbReference>
<evidence type="ECO:0000256" key="4">
    <source>
        <dbReference type="ARBA" id="ARBA00022679"/>
    </source>
</evidence>
<keyword evidence="4 8" id="KW-0808">Transferase</keyword>
<dbReference type="InterPro" id="IPR033749">
    <property type="entry name" value="Polyprenyl_synt_CS"/>
</dbReference>
<organism evidence="9 10">
    <name type="scientific">Aquilegia coerulea</name>
    <name type="common">Rocky mountain columbine</name>
    <dbReference type="NCBI Taxonomy" id="218851"/>
    <lineage>
        <taxon>Eukaryota</taxon>
        <taxon>Viridiplantae</taxon>
        <taxon>Streptophyta</taxon>
        <taxon>Embryophyta</taxon>
        <taxon>Tracheophyta</taxon>
        <taxon>Spermatophyta</taxon>
        <taxon>Magnoliopsida</taxon>
        <taxon>Ranunculales</taxon>
        <taxon>Ranunculaceae</taxon>
        <taxon>Thalictroideae</taxon>
        <taxon>Aquilegia</taxon>
    </lineage>
</organism>
<keyword evidence="6" id="KW-0460">Magnesium</keyword>
<reference evidence="9 10" key="1">
    <citation type="submission" date="2017-09" db="EMBL/GenBank/DDBJ databases">
        <title>WGS assembly of Aquilegia coerulea Goldsmith.</title>
        <authorList>
            <person name="Hodges S."/>
            <person name="Kramer E."/>
            <person name="Nordborg M."/>
            <person name="Tomkins J."/>
            <person name="Borevitz J."/>
            <person name="Derieg N."/>
            <person name="Yan J."/>
            <person name="Mihaltcheva S."/>
            <person name="Hayes R.D."/>
            <person name="Rokhsar D."/>
        </authorList>
    </citation>
    <scope>NUCLEOTIDE SEQUENCE [LARGE SCALE GENOMIC DNA]</scope>
    <source>
        <strain evidence="10">cv. Goldsmith</strain>
    </source>
</reference>
<dbReference type="GO" id="GO:0008299">
    <property type="term" value="P:isoprenoid biosynthetic process"/>
    <property type="evidence" value="ECO:0007669"/>
    <property type="project" value="UniProtKB-KW"/>
</dbReference>
<evidence type="ECO:0000256" key="7">
    <source>
        <dbReference type="ARBA" id="ARBA00023229"/>
    </source>
</evidence>
<dbReference type="EMBL" id="KZ305024">
    <property type="protein sequence ID" value="PIA55628.1"/>
    <property type="molecule type" value="Genomic_DNA"/>
</dbReference>
<dbReference type="SFLD" id="SFLDS00005">
    <property type="entry name" value="Isoprenoid_Synthase_Type_I"/>
    <property type="match status" value="1"/>
</dbReference>
<keyword evidence="10" id="KW-1185">Reference proteome</keyword>
<evidence type="ECO:0000313" key="9">
    <source>
        <dbReference type="EMBL" id="PIA55628.1"/>
    </source>
</evidence>
<dbReference type="CDD" id="cd00685">
    <property type="entry name" value="Trans_IPPS_HT"/>
    <property type="match status" value="1"/>
</dbReference>
<evidence type="ECO:0000256" key="1">
    <source>
        <dbReference type="ARBA" id="ARBA00001946"/>
    </source>
</evidence>
<dbReference type="PANTHER" id="PTHR43281:SF24">
    <property type="entry name" value="OS07G0580900 PROTEIN"/>
    <property type="match status" value="1"/>
</dbReference>
<sequence>MSSATTTTTNDSTFSFESYMHQKRNSVNQALDRMVSLKEPQVIHESMRYTLLAEGKRVLPIVCIAACELVGGDESTAMPAACAAEMIHAMSLIHDDLPCMDNDDLRRGKATNHKVFGESIAILAGDALLALAFEHIATIGVLPCKTVRIVGELAKAIGSEGVVAGQVMDILLTGVPGVVLEQLEYIHLHKTALLLEASAVMGAILGGGSDEEVEYLRTFARSTGLLFQVMDDILDVTKSSEQLGKTAGKDLMVGKTTYPKLIGLDKSREFAEKLNREAKEPLSHFDTEKAAPLVSLVNYILNRQH</sequence>
<dbReference type="Pfam" id="PF00348">
    <property type="entry name" value="polyprenyl_synt"/>
    <property type="match status" value="1"/>
</dbReference>
<accession>A0A2G5EIP2</accession>
<dbReference type="NCBIfam" id="NF045485">
    <property type="entry name" value="FPPsyn"/>
    <property type="match status" value="1"/>
</dbReference>
<proteinExistence type="inferred from homology"/>
<dbReference type="InterPro" id="IPR000092">
    <property type="entry name" value="Polyprenyl_synt"/>
</dbReference>
<dbReference type="PANTHER" id="PTHR43281">
    <property type="entry name" value="FARNESYL DIPHOSPHATE SYNTHASE"/>
    <property type="match status" value="1"/>
</dbReference>
<dbReference type="AlphaFoldDB" id="A0A2G5EIP2"/>
<evidence type="ECO:0000256" key="3">
    <source>
        <dbReference type="ARBA" id="ARBA00006706"/>
    </source>
</evidence>
<comment type="cofactor">
    <cofactor evidence="1">
        <name>Mg(2+)</name>
        <dbReference type="ChEBI" id="CHEBI:18420"/>
    </cofactor>
</comment>
<dbReference type="Gene3D" id="1.10.600.10">
    <property type="entry name" value="Farnesyl Diphosphate Synthase"/>
    <property type="match status" value="1"/>
</dbReference>
<dbReference type="GO" id="GO:0046872">
    <property type="term" value="F:metal ion binding"/>
    <property type="evidence" value="ECO:0007669"/>
    <property type="project" value="UniProtKB-KW"/>
</dbReference>
<dbReference type="InterPro" id="IPR008949">
    <property type="entry name" value="Isoprenoid_synthase_dom_sf"/>
</dbReference>
<dbReference type="InterPro" id="IPR053378">
    <property type="entry name" value="Prenyl_diphosphate_synthase"/>
</dbReference>
<comment type="pathway">
    <text evidence="2">Isoprenoid biosynthesis.</text>
</comment>
<keyword evidence="7" id="KW-0414">Isoprene biosynthesis</keyword>
<evidence type="ECO:0000256" key="2">
    <source>
        <dbReference type="ARBA" id="ARBA00005128"/>
    </source>
</evidence>
<evidence type="ECO:0000256" key="6">
    <source>
        <dbReference type="ARBA" id="ARBA00022842"/>
    </source>
</evidence>
<dbReference type="STRING" id="218851.A0A2G5EIP2"/>
<dbReference type="SUPFAM" id="SSF48576">
    <property type="entry name" value="Terpenoid synthases"/>
    <property type="match status" value="1"/>
</dbReference>
<comment type="similarity">
    <text evidence="3 8">Belongs to the FPP/GGPP synthase family.</text>
</comment>
<evidence type="ECO:0000256" key="8">
    <source>
        <dbReference type="RuleBase" id="RU004466"/>
    </source>
</evidence>
<protein>
    <submittedName>
        <fullName evidence="9">Uncharacterized protein</fullName>
    </submittedName>
</protein>
<dbReference type="InParanoid" id="A0A2G5EIP2"/>
<gene>
    <name evidence="9" type="ORF">AQUCO_00700144v1</name>
</gene>
<evidence type="ECO:0000256" key="5">
    <source>
        <dbReference type="ARBA" id="ARBA00022723"/>
    </source>
</evidence>
<dbReference type="SFLD" id="SFLDG01017">
    <property type="entry name" value="Polyprenyl_Transferase_Like"/>
    <property type="match status" value="1"/>
</dbReference>
<dbReference type="PROSITE" id="PS00723">
    <property type="entry name" value="POLYPRENYL_SYNTHASE_1"/>
    <property type="match status" value="1"/>
</dbReference>